<organism evidence="1 2">
    <name type="scientific">Salmonella bongori N268-08</name>
    <dbReference type="NCBI Taxonomy" id="1197719"/>
    <lineage>
        <taxon>Bacteria</taxon>
        <taxon>Pseudomonadati</taxon>
        <taxon>Pseudomonadota</taxon>
        <taxon>Gammaproteobacteria</taxon>
        <taxon>Enterobacterales</taxon>
        <taxon>Enterobacteriaceae</taxon>
        <taxon>Salmonella</taxon>
    </lineage>
</organism>
<sequence>MLPTKANSEKIKMKKLCGETALTTVNRLFFAMRIINLFL</sequence>
<protein>
    <submittedName>
        <fullName evidence="1">Uncharacterized protein</fullName>
    </submittedName>
</protein>
<reference evidence="1 2" key="1">
    <citation type="submission" date="2013-07" db="EMBL/GenBank/DDBJ databases">
        <title>Genome sequence of Salmonella bongori N268-08 - a rare clinical isolate.</title>
        <authorList>
            <person name="Marti R."/>
            <person name="Hagens S."/>
            <person name="Loessner M.J."/>
            <person name="Klumpp J."/>
        </authorList>
    </citation>
    <scope>NUCLEOTIDE SEQUENCE [LARGE SCALE GENOMIC DNA]</scope>
    <source>
        <strain evidence="1 2">N268-08</strain>
    </source>
</reference>
<accession>S5NBY3</accession>
<dbReference type="KEGG" id="sbz:A464_646"/>
<dbReference type="HOGENOM" id="CLU_3316524_0_0_6"/>
<evidence type="ECO:0000313" key="1">
    <source>
        <dbReference type="EMBL" id="AGR57832.1"/>
    </source>
</evidence>
<name>S5NBY3_SALBN</name>
<dbReference type="PATRIC" id="fig|1197719.3.peg.646"/>
<evidence type="ECO:0000313" key="2">
    <source>
        <dbReference type="Proteomes" id="UP000015042"/>
    </source>
</evidence>
<gene>
    <name evidence="1" type="ORF">A464_646</name>
</gene>
<proteinExistence type="predicted"/>
<dbReference type="EMBL" id="CP006608">
    <property type="protein sequence ID" value="AGR57832.1"/>
    <property type="molecule type" value="Genomic_DNA"/>
</dbReference>
<dbReference type="Proteomes" id="UP000015042">
    <property type="component" value="Chromosome"/>
</dbReference>
<dbReference type="AlphaFoldDB" id="S5NBY3"/>